<dbReference type="EMBL" id="JAAAID010000332">
    <property type="protein sequence ID" value="KAG0018811.1"/>
    <property type="molecule type" value="Genomic_DNA"/>
</dbReference>
<dbReference type="Proteomes" id="UP000703661">
    <property type="component" value="Unassembled WGS sequence"/>
</dbReference>
<name>A0A9P6MYR0_9FUNG</name>
<protein>
    <submittedName>
        <fullName evidence="1">Uncharacterized protein</fullName>
    </submittedName>
</protein>
<organism evidence="1 2">
    <name type="scientific">Entomortierella chlamydospora</name>
    <dbReference type="NCBI Taxonomy" id="101097"/>
    <lineage>
        <taxon>Eukaryota</taxon>
        <taxon>Fungi</taxon>
        <taxon>Fungi incertae sedis</taxon>
        <taxon>Mucoromycota</taxon>
        <taxon>Mortierellomycotina</taxon>
        <taxon>Mortierellomycetes</taxon>
        <taxon>Mortierellales</taxon>
        <taxon>Mortierellaceae</taxon>
        <taxon>Entomortierella</taxon>
    </lineage>
</organism>
<comment type="caution">
    <text evidence="1">The sequence shown here is derived from an EMBL/GenBank/DDBJ whole genome shotgun (WGS) entry which is preliminary data.</text>
</comment>
<dbReference type="AlphaFoldDB" id="A0A9P6MYR0"/>
<reference evidence="1" key="1">
    <citation type="journal article" date="2020" name="Fungal Divers.">
        <title>Resolving the Mortierellaceae phylogeny through synthesis of multi-gene phylogenetics and phylogenomics.</title>
        <authorList>
            <person name="Vandepol N."/>
            <person name="Liber J."/>
            <person name="Desiro A."/>
            <person name="Na H."/>
            <person name="Kennedy M."/>
            <person name="Barry K."/>
            <person name="Grigoriev I.V."/>
            <person name="Miller A.N."/>
            <person name="O'Donnell K."/>
            <person name="Stajich J.E."/>
            <person name="Bonito G."/>
        </authorList>
    </citation>
    <scope>NUCLEOTIDE SEQUENCE</scope>
    <source>
        <strain evidence="1">NRRL 2769</strain>
    </source>
</reference>
<evidence type="ECO:0000313" key="1">
    <source>
        <dbReference type="EMBL" id="KAG0018811.1"/>
    </source>
</evidence>
<accession>A0A9P6MYR0</accession>
<gene>
    <name evidence="1" type="ORF">BGZ80_006705</name>
</gene>
<sequence>MLDVIHDYLKSDTIKNYSKTLIEIEKLYQPSRRVFLLGSETLILAARKAIRKRESTRRSVKVLNLRYKNVKTTMAANHNAKRNEQVFRTSDINKAQKTKAKSTNPPCHARGRSSIGTTPLTKCLSHRKMKHLHLGLIVMGISLSR</sequence>
<keyword evidence="2" id="KW-1185">Reference proteome</keyword>
<proteinExistence type="predicted"/>
<evidence type="ECO:0000313" key="2">
    <source>
        <dbReference type="Proteomes" id="UP000703661"/>
    </source>
</evidence>